<evidence type="ECO:0000256" key="2">
    <source>
        <dbReference type="ARBA" id="ARBA00022801"/>
    </source>
</evidence>
<dbReference type="Pfam" id="PF22422">
    <property type="entry name" value="MGH1-like_GH"/>
    <property type="match status" value="1"/>
</dbReference>
<dbReference type="PANTHER" id="PTHR10412:SF11">
    <property type="entry name" value="MANNOSYL-OLIGOSACCHARIDE GLUCOSIDASE"/>
    <property type="match status" value="1"/>
</dbReference>
<organism evidence="6 7">
    <name type="scientific">Flavobacterium shii</name>
    <dbReference type="NCBI Taxonomy" id="2987687"/>
    <lineage>
        <taxon>Bacteria</taxon>
        <taxon>Pseudomonadati</taxon>
        <taxon>Bacteroidota</taxon>
        <taxon>Flavobacteriia</taxon>
        <taxon>Flavobacteriales</taxon>
        <taxon>Flavobacteriaceae</taxon>
        <taxon>Flavobacterium</taxon>
    </lineage>
</organism>
<dbReference type="InterPro" id="IPR008928">
    <property type="entry name" value="6-hairpin_glycosidase_sf"/>
</dbReference>
<protein>
    <submittedName>
        <fullName evidence="6">Trehalase family glycosidase</fullName>
    </submittedName>
</protein>
<dbReference type="InterPro" id="IPR054491">
    <property type="entry name" value="MGH1-like_GH"/>
</dbReference>
<sequence length="695" mass="79839">MLLYQQVDKTLQDNGFEKVKHTIKQNNMGKRQTLFILSFLFILQSSWAQKGFPILESSKNSINYKGNPANATDRKSLVFSDKGAWFGFGFLEPSEVQAGFSGPFLMTEQNGVWLSPSFVSLQLNDENKQEVINWKTALVSQNSYNSHLEQQFKNEKLEIKQQLVFLSGHSALQKTSITNKSGKAITLYPSYGATLFIDDLQLSKENKTLKIVSTKSTAVGYIQFFNATPEIEITKQGYKTQTEKLTLKPNETKEIVVSQSFIFPQYSWKKENEVIAKTTFNTLLKNTQKEKETQLAQLIARKKAIYKDNTYSDLVAKLVLTLQNNTRIAAEGLKHGGLFPSYNYEWFHGFWAWDSWKHAVAVANYDSELAKDQMRALFDYQEPNGFIPDCVYRNNLIEENNYRNTKSPLAAWAIWKIYEKTKDANFIKEFYPKLKSYHNWWYKERDHDQDGICEFGSTDGTLVAAKWESGMDNAVRFDDSKILKNGDKAYSLDQESVDLNSFLYAEKNYLNKMAQVLKLNEEAKKWQDESVALKAKIQTQFWDPATGWYYDTTIDGKTLIKAMGCEGYLPIWAEVATAEQTKVMKENMMNPAIFNTFVPLPTLAANHPKFKPERGYWRGPIWLDQSYFGINGLEKYGYTTEANQLAHKLIHNAEGVLDKGTSIRENYQPLTGKGMEAFNFSWSASHYLMLLLEDK</sequence>
<evidence type="ECO:0000259" key="5">
    <source>
        <dbReference type="Pfam" id="PF22422"/>
    </source>
</evidence>
<evidence type="ECO:0000259" key="4">
    <source>
        <dbReference type="Pfam" id="PF21152"/>
    </source>
</evidence>
<dbReference type="AlphaFoldDB" id="A0A9X3BXY8"/>
<dbReference type="PANTHER" id="PTHR10412">
    <property type="entry name" value="MANNOSYL-OLIGOSACCHARIDE GLUCOSIDASE"/>
    <property type="match status" value="1"/>
</dbReference>
<dbReference type="InterPro" id="IPR004888">
    <property type="entry name" value="Glycoside_hydrolase_63"/>
</dbReference>
<dbReference type="Proteomes" id="UP001151079">
    <property type="component" value="Unassembled WGS sequence"/>
</dbReference>
<dbReference type="SUPFAM" id="SSF48208">
    <property type="entry name" value="Six-hairpin glycosidases"/>
    <property type="match status" value="1"/>
</dbReference>
<dbReference type="GO" id="GO:0006487">
    <property type="term" value="P:protein N-linked glycosylation"/>
    <property type="evidence" value="ECO:0007669"/>
    <property type="project" value="TreeGrafter"/>
</dbReference>
<name>A0A9X3BXY8_9FLAO</name>
<dbReference type="Pfam" id="PF21152">
    <property type="entry name" value="YgjK_N"/>
    <property type="match status" value="1"/>
</dbReference>
<dbReference type="Gene3D" id="2.70.98.50">
    <property type="entry name" value="putative glycoside hydrolase family protein from bacillus halodurans"/>
    <property type="match status" value="1"/>
</dbReference>
<keyword evidence="2" id="KW-0378">Hydrolase</keyword>
<accession>A0A9X3BXY8</accession>
<keyword evidence="7" id="KW-1185">Reference proteome</keyword>
<dbReference type="EMBL" id="JAOZEW010000009">
    <property type="protein sequence ID" value="MCV9928000.1"/>
    <property type="molecule type" value="Genomic_DNA"/>
</dbReference>
<comment type="similarity">
    <text evidence="1">Belongs to the glycosyl hydrolase 63 family.</text>
</comment>
<dbReference type="InterPro" id="IPR048450">
    <property type="entry name" value="YgjK_N"/>
</dbReference>
<reference evidence="6" key="1">
    <citation type="submission" date="2022-10" db="EMBL/GenBank/DDBJ databases">
        <title>Two novel species of Flavobacterium.</title>
        <authorList>
            <person name="Liu Q."/>
            <person name="Xin Y.-H."/>
        </authorList>
    </citation>
    <scope>NUCLEOTIDE SEQUENCE</scope>
    <source>
        <strain evidence="6">LS1R49</strain>
    </source>
</reference>
<evidence type="ECO:0000313" key="6">
    <source>
        <dbReference type="EMBL" id="MCV9928000.1"/>
    </source>
</evidence>
<feature type="domain" description="Glucosidase YgjK N-terminal" evidence="4">
    <location>
        <begin position="75"/>
        <end position="187"/>
    </location>
</feature>
<evidence type="ECO:0000256" key="1">
    <source>
        <dbReference type="ARBA" id="ARBA00010833"/>
    </source>
</evidence>
<dbReference type="Gene3D" id="1.50.10.10">
    <property type="match status" value="1"/>
</dbReference>
<dbReference type="RefSeq" id="WP_264206130.1">
    <property type="nucleotide sequence ID" value="NZ_JAOZEW010000009.1"/>
</dbReference>
<evidence type="ECO:0000256" key="3">
    <source>
        <dbReference type="ARBA" id="ARBA00023295"/>
    </source>
</evidence>
<gene>
    <name evidence="6" type="ORF">OIU83_10075</name>
</gene>
<keyword evidence="3 6" id="KW-0326">Glycosidase</keyword>
<evidence type="ECO:0000313" key="7">
    <source>
        <dbReference type="Proteomes" id="UP001151079"/>
    </source>
</evidence>
<feature type="domain" description="Mannosylglycerate hydrolase MGH1-like glycoside hydrolase" evidence="5">
    <location>
        <begin position="350"/>
        <end position="683"/>
    </location>
</feature>
<dbReference type="GO" id="GO:0004573">
    <property type="term" value="F:Glc3Man9GlcNAc2 oligosaccharide glucosidase activity"/>
    <property type="evidence" value="ECO:0007669"/>
    <property type="project" value="InterPro"/>
</dbReference>
<proteinExistence type="inferred from homology"/>
<dbReference type="InterPro" id="IPR012341">
    <property type="entry name" value="6hp_glycosidase-like_sf"/>
</dbReference>
<comment type="caution">
    <text evidence="6">The sequence shown here is derived from an EMBL/GenBank/DDBJ whole genome shotgun (WGS) entry which is preliminary data.</text>
</comment>
<dbReference type="GO" id="GO:0009311">
    <property type="term" value="P:oligosaccharide metabolic process"/>
    <property type="evidence" value="ECO:0007669"/>
    <property type="project" value="InterPro"/>
</dbReference>